<dbReference type="Gene3D" id="1.20.1290.10">
    <property type="entry name" value="AhpD-like"/>
    <property type="match status" value="1"/>
</dbReference>
<dbReference type="EMBL" id="FNRJ01000010">
    <property type="protein sequence ID" value="SEA93905.1"/>
    <property type="molecule type" value="Genomic_DNA"/>
</dbReference>
<keyword evidence="2" id="KW-0560">Oxidoreductase</keyword>
<dbReference type="Pfam" id="PF02627">
    <property type="entry name" value="CMD"/>
    <property type="match status" value="1"/>
</dbReference>
<feature type="domain" description="Carboxymuconolactone decarboxylase-like" evidence="1">
    <location>
        <begin position="53"/>
        <end position="101"/>
    </location>
</feature>
<reference evidence="3" key="1">
    <citation type="submission" date="2016-10" db="EMBL/GenBank/DDBJ databases">
        <authorList>
            <person name="Varghese N."/>
            <person name="Submissions S."/>
        </authorList>
    </citation>
    <scope>NUCLEOTIDE SEQUENCE [LARGE SCALE GENOMIC DNA]</scope>
    <source>
        <strain evidence="3">DSM 11526</strain>
    </source>
</reference>
<dbReference type="AlphaFoldDB" id="A0A1H4F972"/>
<dbReference type="GO" id="GO:0051920">
    <property type="term" value="F:peroxiredoxin activity"/>
    <property type="evidence" value="ECO:0007669"/>
    <property type="project" value="InterPro"/>
</dbReference>
<accession>A0A1H4F972</accession>
<dbReference type="Proteomes" id="UP000242469">
    <property type="component" value="Unassembled WGS sequence"/>
</dbReference>
<proteinExistence type="predicted"/>
<dbReference type="Gene3D" id="1.20.5.810">
    <property type="entry name" value="AhpD-like"/>
    <property type="match status" value="1"/>
</dbReference>
<dbReference type="InterPro" id="IPR010195">
    <property type="entry name" value="Uncharacterised_peroxidase-rel"/>
</dbReference>
<dbReference type="InterPro" id="IPR004675">
    <property type="entry name" value="AhpD_core"/>
</dbReference>
<protein>
    <submittedName>
        <fullName evidence="2">Uncharacterized peroxidase-related enzyme</fullName>
    </submittedName>
</protein>
<sequence>MSQPDHITALELPIPERHQLPEDVQKYFGKCDEKLGLIPNVLQAYSQNMAQLDVFTRFYNELMFGESELSPLEREMIAVVVSSHNGCFYCMTAHGAAVREYSGNPTLGELMVMNYRVADLEPRQRAMLDFAHKLTVTPAEILESDRQALRDVGFSERGIWDIANIAGFYNMTNRVASAVDMQPNPEYHGRFR</sequence>
<keyword evidence="2" id="KW-0575">Peroxidase</keyword>
<dbReference type="NCBIfam" id="TIGR01926">
    <property type="entry name" value="peroxid_rel"/>
    <property type="match status" value="1"/>
</dbReference>
<gene>
    <name evidence="2" type="ORF">SAMN02745729_110110</name>
</gene>
<dbReference type="PANTHER" id="PTHR35446">
    <property type="entry name" value="SI:CH211-175M2.5"/>
    <property type="match status" value="1"/>
</dbReference>
<organism evidence="2 3">
    <name type="scientific">Marinobacterium iners DSM 11526</name>
    <dbReference type="NCBI Taxonomy" id="1122198"/>
    <lineage>
        <taxon>Bacteria</taxon>
        <taxon>Pseudomonadati</taxon>
        <taxon>Pseudomonadota</taxon>
        <taxon>Gammaproteobacteria</taxon>
        <taxon>Oceanospirillales</taxon>
        <taxon>Oceanospirillaceae</taxon>
        <taxon>Marinobacterium</taxon>
    </lineage>
</organism>
<keyword evidence="3" id="KW-1185">Reference proteome</keyword>
<dbReference type="STRING" id="1122198.SAMN02745729_110110"/>
<dbReference type="OrthoDB" id="9808310at2"/>
<evidence type="ECO:0000313" key="3">
    <source>
        <dbReference type="Proteomes" id="UP000242469"/>
    </source>
</evidence>
<dbReference type="RefSeq" id="WP_091827005.1">
    <property type="nucleotide sequence ID" value="NZ_FNRJ01000010.1"/>
</dbReference>
<evidence type="ECO:0000313" key="2">
    <source>
        <dbReference type="EMBL" id="SEA93905.1"/>
    </source>
</evidence>
<dbReference type="InterPro" id="IPR003779">
    <property type="entry name" value="CMD-like"/>
</dbReference>
<dbReference type="SUPFAM" id="SSF69118">
    <property type="entry name" value="AhpD-like"/>
    <property type="match status" value="1"/>
</dbReference>
<evidence type="ECO:0000259" key="1">
    <source>
        <dbReference type="Pfam" id="PF02627"/>
    </source>
</evidence>
<dbReference type="PANTHER" id="PTHR35446:SF2">
    <property type="entry name" value="CARBOXYMUCONOLACTONE DECARBOXYLASE-LIKE DOMAIN-CONTAINING PROTEIN"/>
    <property type="match status" value="1"/>
</dbReference>
<dbReference type="NCBIfam" id="TIGR00778">
    <property type="entry name" value="ahpD_dom"/>
    <property type="match status" value="1"/>
</dbReference>
<name>A0A1H4F972_9GAMM</name>
<dbReference type="InterPro" id="IPR029032">
    <property type="entry name" value="AhpD-like"/>
</dbReference>